<evidence type="ECO:0000313" key="1">
    <source>
        <dbReference type="Proteomes" id="UP000887579"/>
    </source>
</evidence>
<dbReference type="WBParaSite" id="ES5_v2.g14233.t1">
    <property type="protein sequence ID" value="ES5_v2.g14233.t1"/>
    <property type="gene ID" value="ES5_v2.g14233"/>
</dbReference>
<name>A0AC34FAR8_9BILA</name>
<accession>A0AC34FAR8</accession>
<organism evidence="1 2">
    <name type="scientific">Panagrolaimus sp. ES5</name>
    <dbReference type="NCBI Taxonomy" id="591445"/>
    <lineage>
        <taxon>Eukaryota</taxon>
        <taxon>Metazoa</taxon>
        <taxon>Ecdysozoa</taxon>
        <taxon>Nematoda</taxon>
        <taxon>Chromadorea</taxon>
        <taxon>Rhabditida</taxon>
        <taxon>Tylenchina</taxon>
        <taxon>Panagrolaimomorpha</taxon>
        <taxon>Panagrolaimoidea</taxon>
        <taxon>Panagrolaimidae</taxon>
        <taxon>Panagrolaimus</taxon>
    </lineage>
</organism>
<reference evidence="2" key="1">
    <citation type="submission" date="2022-11" db="UniProtKB">
        <authorList>
            <consortium name="WormBaseParasite"/>
        </authorList>
    </citation>
    <scope>IDENTIFICATION</scope>
</reference>
<sequence>MLKYFMLASFLLCFLQVPTTDATITCYVKDDKTPLINVTTCNYCGYLEVKFPTSTSANETYQYCLTEPLFYFDDGPHNFTVNTMNICQTSTDNIQTSKGLVCNTNNCNDKCVNGAFALNFSIFAIFLSVLIPLKLA</sequence>
<protein>
    <submittedName>
        <fullName evidence="2">Uncharacterized protein</fullName>
    </submittedName>
</protein>
<dbReference type="Proteomes" id="UP000887579">
    <property type="component" value="Unplaced"/>
</dbReference>
<evidence type="ECO:0000313" key="2">
    <source>
        <dbReference type="WBParaSite" id="ES5_v2.g14233.t1"/>
    </source>
</evidence>
<proteinExistence type="predicted"/>